<comment type="caution">
    <text evidence="2">The sequence shown here is derived from an EMBL/GenBank/DDBJ whole genome shotgun (WGS) entry which is preliminary data.</text>
</comment>
<feature type="domain" description="YcaO" evidence="1">
    <location>
        <begin position="264"/>
        <end position="632"/>
    </location>
</feature>
<dbReference type="NCBIfam" id="TIGR03882">
    <property type="entry name" value="cyclo_dehyd_2"/>
    <property type="match status" value="1"/>
</dbReference>
<proteinExistence type="predicted"/>
<dbReference type="InterPro" id="IPR027624">
    <property type="entry name" value="TOMM_cyclo_SagD"/>
</dbReference>
<dbReference type="Gene3D" id="3.40.50.720">
    <property type="entry name" value="NAD(P)-binding Rossmann-like Domain"/>
    <property type="match status" value="1"/>
</dbReference>
<accession>A0A559JQ49</accession>
<evidence type="ECO:0000313" key="3">
    <source>
        <dbReference type="Proteomes" id="UP000316330"/>
    </source>
</evidence>
<organism evidence="2 3">
    <name type="scientific">Cohnella terricola</name>
    <dbReference type="NCBI Taxonomy" id="1289167"/>
    <lineage>
        <taxon>Bacteria</taxon>
        <taxon>Bacillati</taxon>
        <taxon>Bacillota</taxon>
        <taxon>Bacilli</taxon>
        <taxon>Bacillales</taxon>
        <taxon>Paenibacillaceae</taxon>
        <taxon>Cohnella</taxon>
    </lineage>
</organism>
<gene>
    <name evidence="2" type="ORF">FPZ45_06040</name>
</gene>
<dbReference type="Pfam" id="PF02624">
    <property type="entry name" value="YcaO"/>
    <property type="match status" value="1"/>
</dbReference>
<dbReference type="PROSITE" id="PS51664">
    <property type="entry name" value="YCAO"/>
    <property type="match status" value="1"/>
</dbReference>
<dbReference type="InterPro" id="IPR003776">
    <property type="entry name" value="YcaO-like_dom"/>
</dbReference>
<evidence type="ECO:0000313" key="2">
    <source>
        <dbReference type="EMBL" id="TVY02002.1"/>
    </source>
</evidence>
<dbReference type="AlphaFoldDB" id="A0A559JQ49"/>
<dbReference type="Gene3D" id="3.30.1330.230">
    <property type="match status" value="1"/>
</dbReference>
<dbReference type="PANTHER" id="PTHR37809:SF1">
    <property type="entry name" value="RIBOSOMAL PROTEIN S12 METHYLTHIOTRANSFERASE ACCESSORY FACTOR YCAO"/>
    <property type="match status" value="1"/>
</dbReference>
<protein>
    <submittedName>
        <fullName evidence="2">TOMM leader peptide-binding protein</fullName>
    </submittedName>
</protein>
<keyword evidence="3" id="KW-1185">Reference proteome</keyword>
<dbReference type="Gene3D" id="3.30.160.660">
    <property type="match status" value="1"/>
</dbReference>
<dbReference type="EMBL" id="VNJJ01000003">
    <property type="protein sequence ID" value="TVY02002.1"/>
    <property type="molecule type" value="Genomic_DNA"/>
</dbReference>
<sequence length="632" mass="70474">MSEVVAIIGNGKLAQTVGELLSEYVTVARLNGFDNGIPESVRLVLALSDEWRPREYEQIESEMRRIGLPWLRGCLIHDEGVVGPLVQPGKPGCSQCAELRSNTAGRDREQNLEIQMSLLLHGTVPPMSSVSWFGIEQTSCLIAAEVWRMLHGKPVQTVHAVYFVNLRSLESALHPFVPDSACPYCGNRPLDSEENAKIVLQPSPKLDAEAYRIRSLDGKVDKLKKEYVNERTGLFNRISIDLQSPYANAFVNLPAPGGDEPTAGRSHSYAHSVLTAMLEGLERYCGIYPRGKITTVHDSYRRLSDRALHPGETGLYSAEQYAHEDFPLRPFDPDRPLNWVWGYSMMQERPILVPEQLAYYSSGTGDAFVIEGSNGCALGSSLEEAILYGVMEVVERDAFLMAWYARHAIPKLDPYSSGDAELQLMIERLQAVSGYDVHLFNATTENRIPSIWAIAKNRTTKGAHLFCAGGAHLDPVRAAKSAILETAGNIVYASEELARNEETHRAMLTDPDLVTRMEDHVLLYGNPEAEERLSFLLDRNDPPRSFTEEFGSKVFNADLTDDLKDVLNRFRTLQLDVIVIDQTAPEIRGNGLYCVKILIPGMLPMSFGHRMVRLSGLKRAPTELNPFPHPFP</sequence>
<dbReference type="NCBIfam" id="TIGR03604">
    <property type="entry name" value="TOMM_cyclo_SagD"/>
    <property type="match status" value="1"/>
</dbReference>
<name>A0A559JQ49_9BACL</name>
<dbReference type="Proteomes" id="UP000316330">
    <property type="component" value="Unassembled WGS sequence"/>
</dbReference>
<dbReference type="OrthoDB" id="2379922at2"/>
<dbReference type="InterPro" id="IPR022291">
    <property type="entry name" value="Bacteriocin_synth_cyclodeHase"/>
</dbReference>
<reference evidence="2 3" key="1">
    <citation type="submission" date="2019-07" db="EMBL/GenBank/DDBJ databases">
        <authorList>
            <person name="Kim J."/>
        </authorList>
    </citation>
    <scope>NUCLEOTIDE SEQUENCE [LARGE SCALE GENOMIC DNA]</scope>
    <source>
        <strain evidence="2 3">G13</strain>
    </source>
</reference>
<dbReference type="RefSeq" id="WP_144699461.1">
    <property type="nucleotide sequence ID" value="NZ_VNJJ01000003.1"/>
</dbReference>
<dbReference type="Gene3D" id="3.30.40.250">
    <property type="match status" value="1"/>
</dbReference>
<dbReference type="PANTHER" id="PTHR37809">
    <property type="entry name" value="RIBOSOMAL PROTEIN S12 METHYLTHIOTRANSFERASE ACCESSORY FACTOR YCAO"/>
    <property type="match status" value="1"/>
</dbReference>
<evidence type="ECO:0000259" key="1">
    <source>
        <dbReference type="PROSITE" id="PS51664"/>
    </source>
</evidence>